<accession>A0ABQ8P3N0</accession>
<dbReference type="EMBL" id="JAPCXB010000127">
    <property type="protein sequence ID" value="KAJ1606979.1"/>
    <property type="molecule type" value="Genomic_DNA"/>
</dbReference>
<evidence type="ECO:0000313" key="1">
    <source>
        <dbReference type="EMBL" id="KAJ1606979.1"/>
    </source>
</evidence>
<sequence length="237" mass="25389">MYSCWFIFGLEKCRIFFASLTKFETCSEPGFLWWDGVDDKGLRLEVLDGGLADGFDVVLGHPGGDLLHQISAFPGGLAGMGVQVHSARDLGQLVGGEQGVKSGPDGDLEGVDQQDLGGVARDTVVPDPDHSEYLNVGAHRLAAQLPEGLGCVLGGLERRSVFQTESARRSKQRHGHQGVHAGWDKGVNYFIGRYSLPLLLWWSGGYGNGGNQHAAHACNACVLGRDGHLRQAGVVVK</sequence>
<gene>
    <name evidence="1" type="ORF">OJ252_3001</name>
</gene>
<reference evidence="1" key="1">
    <citation type="submission" date="2022-10" db="EMBL/GenBank/DDBJ databases">
        <title>Adaptive evolution leads to modifications in subtelomeric GC content in a zoonotic Cryptosporidium species.</title>
        <authorList>
            <person name="Li J."/>
            <person name="Feng Y."/>
            <person name="Xiao L."/>
        </authorList>
    </citation>
    <scope>NUCLEOTIDE SEQUENCE</scope>
    <source>
        <strain evidence="1">25894</strain>
    </source>
</reference>
<organism evidence="1 2">
    <name type="scientific">Cryptosporidium canis</name>
    <dbReference type="NCBI Taxonomy" id="195482"/>
    <lineage>
        <taxon>Eukaryota</taxon>
        <taxon>Sar</taxon>
        <taxon>Alveolata</taxon>
        <taxon>Apicomplexa</taxon>
        <taxon>Conoidasida</taxon>
        <taxon>Coccidia</taxon>
        <taxon>Eucoccidiorida</taxon>
        <taxon>Eimeriorina</taxon>
        <taxon>Cryptosporidiidae</taxon>
        <taxon>Cryptosporidium</taxon>
    </lineage>
</organism>
<keyword evidence="2" id="KW-1185">Reference proteome</keyword>
<evidence type="ECO:0000313" key="2">
    <source>
        <dbReference type="Proteomes" id="UP001071777"/>
    </source>
</evidence>
<protein>
    <submittedName>
        <fullName evidence="1">Uncharacterized protein</fullName>
    </submittedName>
</protein>
<dbReference type="Proteomes" id="UP001071777">
    <property type="component" value="Unassembled WGS sequence"/>
</dbReference>
<proteinExistence type="predicted"/>
<name>A0ABQ8P3N0_9CRYT</name>
<comment type="caution">
    <text evidence="1">The sequence shown here is derived from an EMBL/GenBank/DDBJ whole genome shotgun (WGS) entry which is preliminary data.</text>
</comment>